<keyword evidence="4" id="KW-0677">Repeat</keyword>
<keyword evidence="2" id="KW-1017">Isopeptide bond</keyword>
<reference evidence="12" key="1">
    <citation type="submission" date="2020-08" db="EMBL/GenBank/DDBJ databases">
        <title>Multicomponent nature underlies the extraordinary mechanical properties of spider dragline silk.</title>
        <authorList>
            <person name="Kono N."/>
            <person name="Nakamura H."/>
            <person name="Mori M."/>
            <person name="Yoshida Y."/>
            <person name="Ohtoshi R."/>
            <person name="Malay A.D."/>
            <person name="Moran D.A.P."/>
            <person name="Tomita M."/>
            <person name="Numata K."/>
            <person name="Arakawa K."/>
        </authorList>
    </citation>
    <scope>NUCLEOTIDE SEQUENCE</scope>
</reference>
<evidence type="ECO:0000256" key="2">
    <source>
        <dbReference type="ARBA" id="ARBA00022499"/>
    </source>
</evidence>
<evidence type="ECO:0000256" key="4">
    <source>
        <dbReference type="ARBA" id="ARBA00022737"/>
    </source>
</evidence>
<keyword evidence="8" id="KW-0539">Nucleus</keyword>
<dbReference type="GO" id="GO:0003682">
    <property type="term" value="F:chromatin binding"/>
    <property type="evidence" value="ECO:0007669"/>
    <property type="project" value="UniProtKB-ARBA"/>
</dbReference>
<evidence type="ECO:0000313" key="13">
    <source>
        <dbReference type="Proteomes" id="UP000887013"/>
    </source>
</evidence>
<gene>
    <name evidence="12" type="ORF">NPIL_50911</name>
</gene>
<dbReference type="AlphaFoldDB" id="A0A8X6PG55"/>
<keyword evidence="3" id="KW-0479">Metal-binding</keyword>
<keyword evidence="7" id="KW-0832">Ubl conjugation</keyword>
<dbReference type="InterPro" id="IPR036236">
    <property type="entry name" value="Znf_C2H2_sf"/>
</dbReference>
<dbReference type="Pfam" id="PF13465">
    <property type="entry name" value="zf-H2C2_2"/>
    <property type="match status" value="1"/>
</dbReference>
<dbReference type="OrthoDB" id="6077919at2759"/>
<evidence type="ECO:0000256" key="9">
    <source>
        <dbReference type="PROSITE-ProRule" id="PRU00042"/>
    </source>
</evidence>
<evidence type="ECO:0000256" key="10">
    <source>
        <dbReference type="SAM" id="MobiDB-lite"/>
    </source>
</evidence>
<dbReference type="PANTHER" id="PTHR14003:SF19">
    <property type="entry name" value="YY2 TRANSCRIPTION FACTOR"/>
    <property type="match status" value="1"/>
</dbReference>
<dbReference type="FunFam" id="3.30.160.60:FF:000624">
    <property type="entry name" value="zinc finger protein 697"/>
    <property type="match status" value="1"/>
</dbReference>
<accession>A0A8X6PG55</accession>
<evidence type="ECO:0000256" key="7">
    <source>
        <dbReference type="ARBA" id="ARBA00022843"/>
    </source>
</evidence>
<dbReference type="PANTHER" id="PTHR14003">
    <property type="entry name" value="TRANSCRIPTIONAL REPRESSOR PROTEIN YY"/>
    <property type="match status" value="1"/>
</dbReference>
<dbReference type="SMART" id="SM00355">
    <property type="entry name" value="ZnF_C2H2"/>
    <property type="match status" value="3"/>
</dbReference>
<organism evidence="12 13">
    <name type="scientific">Nephila pilipes</name>
    <name type="common">Giant wood spider</name>
    <name type="synonym">Nephila maculata</name>
    <dbReference type="NCBI Taxonomy" id="299642"/>
    <lineage>
        <taxon>Eukaryota</taxon>
        <taxon>Metazoa</taxon>
        <taxon>Ecdysozoa</taxon>
        <taxon>Arthropoda</taxon>
        <taxon>Chelicerata</taxon>
        <taxon>Arachnida</taxon>
        <taxon>Araneae</taxon>
        <taxon>Araneomorphae</taxon>
        <taxon>Entelegynae</taxon>
        <taxon>Araneoidea</taxon>
        <taxon>Nephilidae</taxon>
        <taxon>Nephila</taxon>
    </lineage>
</organism>
<feature type="domain" description="C2H2-type" evidence="11">
    <location>
        <begin position="150"/>
        <end position="177"/>
    </location>
</feature>
<dbReference type="GO" id="GO:0005667">
    <property type="term" value="C:transcription regulator complex"/>
    <property type="evidence" value="ECO:0007669"/>
    <property type="project" value="TreeGrafter"/>
</dbReference>
<dbReference type="FunFam" id="3.30.160.60:FF:000744">
    <property type="entry name" value="zinc finger E-box-binding homeobox 1"/>
    <property type="match status" value="1"/>
</dbReference>
<dbReference type="GO" id="GO:0031519">
    <property type="term" value="C:PcG protein complex"/>
    <property type="evidence" value="ECO:0007669"/>
    <property type="project" value="TreeGrafter"/>
</dbReference>
<dbReference type="GO" id="GO:0008270">
    <property type="term" value="F:zinc ion binding"/>
    <property type="evidence" value="ECO:0007669"/>
    <property type="project" value="UniProtKB-KW"/>
</dbReference>
<evidence type="ECO:0000256" key="8">
    <source>
        <dbReference type="ARBA" id="ARBA00023242"/>
    </source>
</evidence>
<name>A0A8X6PG55_NEPPI</name>
<keyword evidence="5 9" id="KW-0863">Zinc-finger</keyword>
<feature type="region of interest" description="Disordered" evidence="10">
    <location>
        <begin position="24"/>
        <end position="47"/>
    </location>
</feature>
<evidence type="ECO:0000256" key="5">
    <source>
        <dbReference type="ARBA" id="ARBA00022771"/>
    </source>
</evidence>
<protein>
    <recommendedName>
        <fullName evidence="11">C2H2-type domain-containing protein</fullName>
    </recommendedName>
</protein>
<dbReference type="PROSITE" id="PS00028">
    <property type="entry name" value="ZINC_FINGER_C2H2_1"/>
    <property type="match status" value="3"/>
</dbReference>
<keyword evidence="13" id="KW-1185">Reference proteome</keyword>
<dbReference type="Proteomes" id="UP000887013">
    <property type="component" value="Unassembled WGS sequence"/>
</dbReference>
<comment type="subcellular location">
    <subcellularLocation>
        <location evidence="1">Nucleus</location>
    </subcellularLocation>
</comment>
<sequence>MFGSETSDWEILDLFLKEKFSEMRRKSPLSSDGEMSVEKENENLGTEDEDKIQCINKIKDFLMDERIPWDSTIYSPRPSTGRGITREHDNHRFARDNGTEITKSNTHNVRGNEKQRKETHAFKTSNYNVSYISKNIRGRDKVKGDKKGTFECKTCEKLFTNQGRLKRHKVVHTGERRFPCDYCGKAFRDSFGLKEHVRTHTGEKPYLCPQCPKRFSSLSSLNRHKRFHLKVRFSSSNNLKLSPPDVVPLETPPNESPPHVVLLATPPNERPPDD</sequence>
<evidence type="ECO:0000256" key="6">
    <source>
        <dbReference type="ARBA" id="ARBA00022833"/>
    </source>
</evidence>
<dbReference type="PROSITE" id="PS50157">
    <property type="entry name" value="ZINC_FINGER_C2H2_2"/>
    <property type="match status" value="3"/>
</dbReference>
<evidence type="ECO:0000313" key="12">
    <source>
        <dbReference type="EMBL" id="GFT65505.1"/>
    </source>
</evidence>
<proteinExistence type="predicted"/>
<dbReference type="SUPFAM" id="SSF57667">
    <property type="entry name" value="beta-beta-alpha zinc fingers"/>
    <property type="match status" value="2"/>
</dbReference>
<evidence type="ECO:0000256" key="3">
    <source>
        <dbReference type="ARBA" id="ARBA00022723"/>
    </source>
</evidence>
<dbReference type="GO" id="GO:0000981">
    <property type="term" value="F:DNA-binding transcription factor activity, RNA polymerase II-specific"/>
    <property type="evidence" value="ECO:0007669"/>
    <property type="project" value="TreeGrafter"/>
</dbReference>
<dbReference type="InterPro" id="IPR013087">
    <property type="entry name" value="Znf_C2H2_type"/>
</dbReference>
<dbReference type="Gene3D" id="3.30.160.60">
    <property type="entry name" value="Classic Zinc Finger"/>
    <property type="match status" value="3"/>
</dbReference>
<dbReference type="FunFam" id="3.30.160.60:FF:000690">
    <property type="entry name" value="Zinc finger protein 354C"/>
    <property type="match status" value="1"/>
</dbReference>
<dbReference type="GO" id="GO:0000785">
    <property type="term" value="C:chromatin"/>
    <property type="evidence" value="ECO:0007669"/>
    <property type="project" value="TreeGrafter"/>
</dbReference>
<feature type="domain" description="C2H2-type" evidence="11">
    <location>
        <begin position="178"/>
        <end position="205"/>
    </location>
</feature>
<feature type="region of interest" description="Disordered" evidence="10">
    <location>
        <begin position="240"/>
        <end position="274"/>
    </location>
</feature>
<dbReference type="EMBL" id="BMAW01019865">
    <property type="protein sequence ID" value="GFT65505.1"/>
    <property type="molecule type" value="Genomic_DNA"/>
</dbReference>
<keyword evidence="6" id="KW-0862">Zinc</keyword>
<dbReference type="Pfam" id="PF00096">
    <property type="entry name" value="zf-C2H2"/>
    <property type="match status" value="1"/>
</dbReference>
<evidence type="ECO:0000256" key="1">
    <source>
        <dbReference type="ARBA" id="ARBA00004123"/>
    </source>
</evidence>
<feature type="domain" description="C2H2-type" evidence="11">
    <location>
        <begin position="206"/>
        <end position="233"/>
    </location>
</feature>
<evidence type="ECO:0000259" key="11">
    <source>
        <dbReference type="PROSITE" id="PS50157"/>
    </source>
</evidence>
<dbReference type="GO" id="GO:0000978">
    <property type="term" value="F:RNA polymerase II cis-regulatory region sequence-specific DNA binding"/>
    <property type="evidence" value="ECO:0007669"/>
    <property type="project" value="TreeGrafter"/>
</dbReference>
<comment type="caution">
    <text evidence="12">The sequence shown here is derived from an EMBL/GenBank/DDBJ whole genome shotgun (WGS) entry which is preliminary data.</text>
</comment>